<evidence type="ECO:0000256" key="1">
    <source>
        <dbReference type="ARBA" id="ARBA00007613"/>
    </source>
</evidence>
<dbReference type="PANTHER" id="PTHR30203">
    <property type="entry name" value="OUTER MEMBRANE CATION EFFLUX PROTEIN"/>
    <property type="match status" value="1"/>
</dbReference>
<dbReference type="Gene3D" id="2.20.200.10">
    <property type="entry name" value="Outer membrane efflux proteins (OEP)"/>
    <property type="match status" value="1"/>
</dbReference>
<dbReference type="InterPro" id="IPR003423">
    <property type="entry name" value="OMP_efflux"/>
</dbReference>
<proteinExistence type="inferred from homology"/>
<comment type="similarity">
    <text evidence="1">Belongs to the outer membrane factor (OMF) (TC 1.B.17) family.</text>
</comment>
<dbReference type="GO" id="GO:0015562">
    <property type="term" value="F:efflux transmembrane transporter activity"/>
    <property type="evidence" value="ECO:0007669"/>
    <property type="project" value="InterPro"/>
</dbReference>
<evidence type="ECO:0000313" key="4">
    <source>
        <dbReference type="Proteomes" id="UP000494205"/>
    </source>
</evidence>
<dbReference type="Pfam" id="PF02321">
    <property type="entry name" value="OEP"/>
    <property type="match status" value="1"/>
</dbReference>
<organism evidence="3 4">
    <name type="scientific">Paraburkholderia rhynchosiae</name>
    <dbReference type="NCBI Taxonomy" id="487049"/>
    <lineage>
        <taxon>Bacteria</taxon>
        <taxon>Pseudomonadati</taxon>
        <taxon>Pseudomonadota</taxon>
        <taxon>Betaproteobacteria</taxon>
        <taxon>Burkholderiales</taxon>
        <taxon>Burkholderiaceae</taxon>
        <taxon>Paraburkholderia</taxon>
    </lineage>
</organism>
<dbReference type="SUPFAM" id="SSF56954">
    <property type="entry name" value="Outer membrane efflux proteins (OEP)"/>
    <property type="match status" value="1"/>
</dbReference>
<accession>A0A6J5CIB8</accession>
<dbReference type="AlphaFoldDB" id="A0A6J5CIB8"/>
<evidence type="ECO:0000313" key="3">
    <source>
        <dbReference type="EMBL" id="CAB3736093.1"/>
    </source>
</evidence>
<reference evidence="3 4" key="1">
    <citation type="submission" date="2020-04" db="EMBL/GenBank/DDBJ databases">
        <authorList>
            <person name="De Canck E."/>
        </authorList>
    </citation>
    <scope>NUCLEOTIDE SEQUENCE [LARGE SCALE GENOMIC DNA]</scope>
    <source>
        <strain evidence="3 4">LMG 27174</strain>
    </source>
</reference>
<dbReference type="PANTHER" id="PTHR30203:SF25">
    <property type="entry name" value="OUTER MEMBRANE PROTEIN-RELATED"/>
    <property type="match status" value="1"/>
</dbReference>
<dbReference type="EMBL" id="CADIJZ010000033">
    <property type="protein sequence ID" value="CAB3736093.1"/>
    <property type="molecule type" value="Genomic_DNA"/>
</dbReference>
<gene>
    <name evidence="3" type="ORF">LMG27174_06268</name>
</gene>
<dbReference type="Proteomes" id="UP000494205">
    <property type="component" value="Unassembled WGS sequence"/>
</dbReference>
<dbReference type="InterPro" id="IPR010131">
    <property type="entry name" value="MdtP/NodT-like"/>
</dbReference>
<protein>
    <submittedName>
        <fullName evidence="3">Uncharacterized protein</fullName>
    </submittedName>
</protein>
<feature type="compositionally biased region" description="Polar residues" evidence="2">
    <location>
        <begin position="138"/>
        <end position="148"/>
    </location>
</feature>
<dbReference type="Gene3D" id="1.20.1600.10">
    <property type="entry name" value="Outer membrane efflux proteins (OEP)"/>
    <property type="match status" value="1"/>
</dbReference>
<feature type="region of interest" description="Disordered" evidence="2">
    <location>
        <begin position="137"/>
        <end position="164"/>
    </location>
</feature>
<evidence type="ECO:0000256" key="2">
    <source>
        <dbReference type="SAM" id="MobiDB-lite"/>
    </source>
</evidence>
<sequence>MFNSGASQANDVLRLRWRLFDFGRINAQIQQAEGQEAEMLAACRLAALHATEDIENAFSALVKREHQAAVLAQGVDSLGHERTASFAACQKGVVSLIEVLQADENLLRAFDDRAQAQTETVRAAVAAFEALVVDGSPANRTRSQSSDGGTPGTSPKKLTAPKASEVVDRLRRERLGDIQAVSCHWYATDIVCMRTVALTRFTVHR</sequence>
<name>A0A6J5CIB8_9BURK</name>